<dbReference type="Gene3D" id="3.30.457.10">
    <property type="entry name" value="Copper amine oxidase-like, N-terminal domain"/>
    <property type="match status" value="1"/>
</dbReference>
<dbReference type="Gene3D" id="1.25.40.10">
    <property type="entry name" value="Tetratricopeptide repeat domain"/>
    <property type="match status" value="1"/>
</dbReference>
<dbReference type="AlphaFoldDB" id="A0A316DG58"/>
<dbReference type="RefSeq" id="WP_211320311.1">
    <property type="nucleotide sequence ID" value="NZ_QGGL01000001.1"/>
</dbReference>
<name>A0A316DG58_9BACL</name>
<evidence type="ECO:0000313" key="4">
    <source>
        <dbReference type="EMBL" id="PWK16219.1"/>
    </source>
</evidence>
<dbReference type="SUPFAM" id="SSF48452">
    <property type="entry name" value="TPR-like"/>
    <property type="match status" value="1"/>
</dbReference>
<feature type="region of interest" description="Disordered" evidence="1">
    <location>
        <begin position="25"/>
        <end position="149"/>
    </location>
</feature>
<reference evidence="4 5" key="1">
    <citation type="submission" date="2018-05" db="EMBL/GenBank/DDBJ databases">
        <title>Genomic Encyclopedia of Type Strains, Phase IV (KMG-IV): sequencing the most valuable type-strain genomes for metagenomic binning, comparative biology and taxonomic classification.</title>
        <authorList>
            <person name="Goeker M."/>
        </authorList>
    </citation>
    <scope>NUCLEOTIDE SEQUENCE [LARGE SCALE GENOMIC DNA]</scope>
    <source>
        <strain evidence="4 5">DSM 18773</strain>
    </source>
</reference>
<evidence type="ECO:0000256" key="1">
    <source>
        <dbReference type="SAM" id="MobiDB-lite"/>
    </source>
</evidence>
<dbReference type="Pfam" id="PF07833">
    <property type="entry name" value="Cu_amine_oxidN1"/>
    <property type="match status" value="1"/>
</dbReference>
<evidence type="ECO:0000259" key="3">
    <source>
        <dbReference type="Pfam" id="PF07833"/>
    </source>
</evidence>
<evidence type="ECO:0000313" key="5">
    <source>
        <dbReference type="Proteomes" id="UP000245634"/>
    </source>
</evidence>
<dbReference type="InterPro" id="IPR011990">
    <property type="entry name" value="TPR-like_helical_dom_sf"/>
</dbReference>
<gene>
    <name evidence="4" type="ORF">C7459_10181</name>
</gene>
<organism evidence="4 5">
    <name type="scientific">Tumebacillus permanentifrigoris</name>
    <dbReference type="NCBI Taxonomy" id="378543"/>
    <lineage>
        <taxon>Bacteria</taxon>
        <taxon>Bacillati</taxon>
        <taxon>Bacillota</taxon>
        <taxon>Bacilli</taxon>
        <taxon>Bacillales</taxon>
        <taxon>Alicyclobacillaceae</taxon>
        <taxon>Tumebacillus</taxon>
    </lineage>
</organism>
<evidence type="ECO:0000256" key="2">
    <source>
        <dbReference type="SAM" id="SignalP"/>
    </source>
</evidence>
<comment type="caution">
    <text evidence="4">The sequence shown here is derived from an EMBL/GenBank/DDBJ whole genome shotgun (WGS) entry which is preliminary data.</text>
</comment>
<protein>
    <submittedName>
        <fullName evidence="4">Copper amine oxidase-like protein</fullName>
    </submittedName>
</protein>
<feature type="chain" id="PRO_5016365983" evidence="2">
    <location>
        <begin position="26"/>
        <end position="375"/>
    </location>
</feature>
<keyword evidence="5" id="KW-1185">Reference proteome</keyword>
<feature type="compositionally biased region" description="Pro residues" evidence="1">
    <location>
        <begin position="30"/>
        <end position="51"/>
    </location>
</feature>
<dbReference type="InterPro" id="IPR036582">
    <property type="entry name" value="Mao_N_sf"/>
</dbReference>
<proteinExistence type="predicted"/>
<dbReference type="SUPFAM" id="SSF55383">
    <property type="entry name" value="Copper amine oxidase, domain N"/>
    <property type="match status" value="1"/>
</dbReference>
<feature type="compositionally biased region" description="Pro residues" evidence="1">
    <location>
        <begin position="70"/>
        <end position="86"/>
    </location>
</feature>
<dbReference type="EMBL" id="QGGL01000001">
    <property type="protein sequence ID" value="PWK16219.1"/>
    <property type="molecule type" value="Genomic_DNA"/>
</dbReference>
<sequence length="375" mass="40372">MSKWKWAALFTAIALVTAPVSTALADTTPVPAPAPTPAPTPGDMPPPPPPEDGGMCTDDGDDEDDNGNIPPAPEPAPTPVPEPTPAPGGDTGGTTGQPSVGFEKDHGKDHGKDKDQDKHGDGKDKDHHGNPGNVSNPPCHDNGHHKGWTNKINNMVKRLEELKKQLNSLEKKLEQLKAWAKQNGSSSDQDALKQIEEALKALDSAGEAQADDLVVLADTQDQLQNPDGAIRSLEKALTLDYKNADTYTRLSKQHQKKGDTKDVKVYVTGKKPAFDVQPVILEGRTLVPLRAIGTALNADVKWDEATQTVTLTNKDGRIVTLQIDSKQATVDGQPVTLDVPAKKLNDRTLVPLRALGNFFHLEVNWDESSQMAILK</sequence>
<dbReference type="Proteomes" id="UP000245634">
    <property type="component" value="Unassembled WGS sequence"/>
</dbReference>
<feature type="signal peptide" evidence="2">
    <location>
        <begin position="1"/>
        <end position="25"/>
    </location>
</feature>
<accession>A0A316DG58</accession>
<feature type="domain" description="Copper amine oxidase-like N-terminal" evidence="3">
    <location>
        <begin position="267"/>
        <end position="372"/>
    </location>
</feature>
<feature type="compositionally biased region" description="Basic and acidic residues" evidence="1">
    <location>
        <begin position="102"/>
        <end position="129"/>
    </location>
</feature>
<keyword evidence="2" id="KW-0732">Signal</keyword>
<dbReference type="InterPro" id="IPR012854">
    <property type="entry name" value="Cu_amine_oxidase-like_N"/>
</dbReference>